<proteinExistence type="inferred from homology"/>
<keyword evidence="7 8" id="KW-0067">ATP-binding</keyword>
<feature type="binding site" evidence="8">
    <location>
        <position position="234"/>
    </location>
    <ligand>
        <name>ATP</name>
        <dbReference type="ChEBI" id="CHEBI:30616"/>
    </ligand>
</feature>
<feature type="active site" evidence="8">
    <location>
        <position position="62"/>
    </location>
</feature>
<dbReference type="InterPro" id="IPR027542">
    <property type="entry name" value="ATPase_ArsA/GET3_euk"/>
</dbReference>
<evidence type="ECO:0000313" key="10">
    <source>
        <dbReference type="EMBL" id="POM82702.1"/>
    </source>
</evidence>
<organism evidence="10 11">
    <name type="scientific">Cryptosporidium meleagridis</name>
    <dbReference type="NCBI Taxonomy" id="93969"/>
    <lineage>
        <taxon>Eukaryota</taxon>
        <taxon>Sar</taxon>
        <taxon>Alveolata</taxon>
        <taxon>Apicomplexa</taxon>
        <taxon>Conoidasida</taxon>
        <taxon>Coccidia</taxon>
        <taxon>Eucoccidiorida</taxon>
        <taxon>Eimeriorina</taxon>
        <taxon>Cryptosporidiidae</taxon>
        <taxon>Cryptosporidium</taxon>
    </lineage>
</organism>
<comment type="function">
    <text evidence="8">ATPase required for the post-translational delivery of tail-anchored (TA) proteins to the endoplasmic reticulum. Recognizes and selectively binds the transmembrane domain of TA proteins in the cytosol. This complex then targets to the endoplasmic reticulum by membrane-bound receptors, where the tail-anchored protein is released for insertion. This process is regulated by ATP binding and hydrolysis. ATP binding drives the homodimer towards the closed dimer state, facilitating recognition of newly synthesized TA membrane proteins. ATP hydrolysis is required for insertion. Subsequently, the homodimer reverts towards the open dimer state, lowering its affinity for the membrane-bound receptor, and returning it to the cytosol to initiate a new round of targeting.</text>
</comment>
<evidence type="ECO:0000256" key="3">
    <source>
        <dbReference type="ARBA" id="ARBA00022490"/>
    </source>
</evidence>
<dbReference type="GO" id="GO:0071816">
    <property type="term" value="P:tail-anchored membrane protein insertion into ER membrane"/>
    <property type="evidence" value="ECO:0007669"/>
    <property type="project" value="TreeGrafter"/>
</dbReference>
<dbReference type="VEuPathDB" id="CryptoDB:CmeUKMEL1_03715"/>
<comment type="caution">
    <text evidence="8">Lacks conserved residue(s) required for the propagation of feature annotation.</text>
</comment>
<dbReference type="AlphaFoldDB" id="A0A2P4YY30"/>
<evidence type="ECO:0000313" key="11">
    <source>
        <dbReference type="Proteomes" id="UP000236928"/>
    </source>
</evidence>
<keyword evidence="5 8" id="KW-0378">Hydrolase</keyword>
<evidence type="ECO:0000256" key="2">
    <source>
        <dbReference type="ARBA" id="ARBA00022448"/>
    </source>
</evidence>
<dbReference type="InterPro" id="IPR016300">
    <property type="entry name" value="ATPase_ArsA/GET3"/>
</dbReference>
<dbReference type="InterPro" id="IPR027417">
    <property type="entry name" value="P-loop_NTPase"/>
</dbReference>
<comment type="subunit">
    <text evidence="8">Homodimer.</text>
</comment>
<dbReference type="InterPro" id="IPR025723">
    <property type="entry name" value="ArsA/GET3_ATPase-like"/>
</dbReference>
<feature type="binding site" evidence="8">
    <location>
        <position position="261"/>
    </location>
    <ligand>
        <name>ATP</name>
        <dbReference type="ChEBI" id="CHEBI:30616"/>
    </ligand>
</feature>
<keyword evidence="6 8" id="KW-0256">Endoplasmic reticulum</keyword>
<dbReference type="OrthoDB" id="1770at2759"/>
<feature type="domain" description="ArsA/GET3 Anion-transporting ATPase-like" evidence="9">
    <location>
        <begin position="26"/>
        <end position="268"/>
    </location>
</feature>
<evidence type="ECO:0000259" key="9">
    <source>
        <dbReference type="Pfam" id="PF02374"/>
    </source>
</evidence>
<comment type="caution">
    <text evidence="10">The sequence shown here is derived from an EMBL/GenBank/DDBJ whole genome shotgun (WGS) entry which is preliminary data.</text>
</comment>
<protein>
    <recommendedName>
        <fullName evidence="8">ATPase ASNA1 homolog</fullName>
        <ecNumber evidence="8">3.6.-.-</ecNumber>
    </recommendedName>
    <alternativeName>
        <fullName evidence="8">Arsenical pump-driving ATPase homolog</fullName>
    </alternativeName>
    <alternativeName>
        <fullName evidence="8">Arsenite-stimulated ATPase</fullName>
    </alternativeName>
</protein>
<gene>
    <name evidence="10" type="ORF">CmeUKMEL1_03715</name>
</gene>
<evidence type="ECO:0000256" key="8">
    <source>
        <dbReference type="HAMAP-Rule" id="MF_03112"/>
    </source>
</evidence>
<accession>A0A2P4YY30</accession>
<evidence type="ECO:0000256" key="1">
    <source>
        <dbReference type="ARBA" id="ARBA00011040"/>
    </source>
</evidence>
<dbReference type="CDD" id="cd02035">
    <property type="entry name" value="ArsA"/>
    <property type="match status" value="1"/>
</dbReference>
<dbReference type="HAMAP" id="MF_03112">
    <property type="entry name" value="Asna1_Get3"/>
    <property type="match status" value="1"/>
</dbReference>
<dbReference type="Proteomes" id="UP000236928">
    <property type="component" value="Unassembled WGS sequence"/>
</dbReference>
<feature type="binding site" evidence="8">
    <location>
        <begin position="33"/>
        <end position="40"/>
    </location>
    <ligand>
        <name>ATP</name>
        <dbReference type="ChEBI" id="CHEBI:30616"/>
    </ligand>
</feature>
<dbReference type="EMBL" id="JIBK01000005">
    <property type="protein sequence ID" value="POM82702.1"/>
    <property type="molecule type" value="Genomic_DNA"/>
</dbReference>
<feature type="domain" description="ArsA/GET3 Anion-transporting ATPase-like" evidence="9">
    <location>
        <begin position="311"/>
        <end position="372"/>
    </location>
</feature>
<evidence type="ECO:0000256" key="6">
    <source>
        <dbReference type="ARBA" id="ARBA00022824"/>
    </source>
</evidence>
<dbReference type="Pfam" id="PF02374">
    <property type="entry name" value="ArsA_ATPase"/>
    <property type="match status" value="2"/>
</dbReference>
<keyword evidence="4 8" id="KW-0547">Nucleotide-binding</keyword>
<dbReference type="GO" id="GO:0005524">
    <property type="term" value="F:ATP binding"/>
    <property type="evidence" value="ECO:0007669"/>
    <property type="project" value="UniProtKB-UniRule"/>
</dbReference>
<evidence type="ECO:0000256" key="7">
    <source>
        <dbReference type="ARBA" id="ARBA00022840"/>
    </source>
</evidence>
<dbReference type="NCBIfam" id="TIGR00345">
    <property type="entry name" value="GET3_arsA_TRC40"/>
    <property type="match status" value="1"/>
</dbReference>
<keyword evidence="2 8" id="KW-0813">Transport</keyword>
<keyword evidence="11" id="KW-1185">Reference proteome</keyword>
<keyword evidence="3 8" id="KW-0963">Cytoplasm</keyword>
<comment type="subcellular location">
    <subcellularLocation>
        <location evidence="8">Cytoplasm</location>
    </subcellularLocation>
    <subcellularLocation>
        <location evidence="8">Endoplasmic reticulum</location>
    </subcellularLocation>
</comment>
<evidence type="ECO:0000256" key="4">
    <source>
        <dbReference type="ARBA" id="ARBA00022741"/>
    </source>
</evidence>
<comment type="similarity">
    <text evidence="1 8">Belongs to the arsA ATPase family.</text>
</comment>
<dbReference type="EC" id="3.6.-.-" evidence="8"/>
<dbReference type="PANTHER" id="PTHR10803:SF3">
    <property type="entry name" value="ATPASE GET3"/>
    <property type="match status" value="1"/>
</dbReference>
<dbReference type="PANTHER" id="PTHR10803">
    <property type="entry name" value="ARSENICAL PUMP-DRIVING ATPASE ARSENITE-TRANSLOCATING ATPASE"/>
    <property type="match status" value="1"/>
</dbReference>
<dbReference type="FunFam" id="3.40.50.300:FF:001459">
    <property type="entry name" value="ATPase ASNA1 homolog"/>
    <property type="match status" value="1"/>
</dbReference>
<dbReference type="GO" id="GO:0043529">
    <property type="term" value="C:GET complex"/>
    <property type="evidence" value="ECO:0007669"/>
    <property type="project" value="TreeGrafter"/>
</dbReference>
<evidence type="ECO:0000256" key="5">
    <source>
        <dbReference type="ARBA" id="ARBA00022801"/>
    </source>
</evidence>
<dbReference type="Gene3D" id="3.40.50.300">
    <property type="entry name" value="P-loop containing nucleotide triphosphate hydrolases"/>
    <property type="match status" value="1"/>
</dbReference>
<dbReference type="GO" id="GO:0016887">
    <property type="term" value="F:ATP hydrolysis activity"/>
    <property type="evidence" value="ECO:0007669"/>
    <property type="project" value="InterPro"/>
</dbReference>
<reference evidence="10 11" key="1">
    <citation type="submission" date="2014-04" db="EMBL/GenBank/DDBJ databases">
        <title>Comparative Genomics of Cryptosporidium Species.</title>
        <authorList>
            <person name="Silva J.C."/>
            <person name="Su Q."/>
            <person name="Chalmers R."/>
            <person name="Chibucos M.C."/>
            <person name="Elwin K."/>
            <person name="Godinez A."/>
            <person name="Guo F."/>
            <person name="Huynh K."/>
            <person name="Orvis J."/>
            <person name="Ott S."/>
            <person name="Sadzewicz L."/>
            <person name="Sengamalay N."/>
            <person name="Shetty A."/>
            <person name="Sun M."/>
            <person name="Tallon L."/>
            <person name="Xiao L."/>
            <person name="Zhang H."/>
            <person name="Fraser C.M."/>
            <person name="Zhu G."/>
            <person name="Kissinger J."/>
            <person name="Widmer G."/>
        </authorList>
    </citation>
    <scope>NUCLEOTIDE SEQUENCE [LARGE SCALE GENOMIC DNA]</scope>
    <source>
        <strain evidence="10 11">UKMEL1</strain>
    </source>
</reference>
<name>A0A2P4YY30_9CRYT</name>
<dbReference type="SUPFAM" id="SSF52540">
    <property type="entry name" value="P-loop containing nucleoside triphosphate hydrolases"/>
    <property type="match status" value="1"/>
</dbReference>
<sequence>MSTAYFDADCDLEPSLKSLFSLKTLKWIFVGGKGGVGKTTTSCSIASRLAEERESVLILSTDPAHNLSDAFVQKFSNTPTLVNGYKNLYAMELDASYQQAVEFKLKEENSLFSKFLPDLISALPGIDEALGFATLMQSVKSMSYSVIVFDTAPTGHTLRLLSFPSLLEKGLSKLFSIKQNMSGALQLINSVSGNAIEEETLNSKLEDLKAITTSVKETFQDPSKTTFVCVCIPEFLSVYETERLIQELAKQSISCSHIVVNQVMFPVNLPSGNDQGESVLKDSSELLKLEDIPSDHSKLVEFTEKIVCNYNQLLSYSKLLYSKYYSKRNMQMKYLEQIRDLYSYDFHVAYIPTLNNEVRGIELLRYFGSLLSKVSDVEKLLRIEDDFPKFS</sequence>